<dbReference type="Gene3D" id="1.10.1740.10">
    <property type="match status" value="1"/>
</dbReference>
<evidence type="ECO:0000313" key="7">
    <source>
        <dbReference type="Proteomes" id="UP000183209"/>
    </source>
</evidence>
<dbReference type="Pfam" id="PF04542">
    <property type="entry name" value="Sigma70_r2"/>
    <property type="match status" value="1"/>
</dbReference>
<protein>
    <submittedName>
        <fullName evidence="6">RNA polymerase sigma-70 factor, ECF subfamily</fullName>
    </submittedName>
</protein>
<dbReference type="InterPro" id="IPR014284">
    <property type="entry name" value="RNA_pol_sigma-70_dom"/>
</dbReference>
<feature type="domain" description="HTH luxR-type" evidence="5">
    <location>
        <begin position="116"/>
        <end position="181"/>
    </location>
</feature>
<dbReference type="InterPro" id="IPR000792">
    <property type="entry name" value="Tscrpt_reg_LuxR_C"/>
</dbReference>
<dbReference type="PROSITE" id="PS50043">
    <property type="entry name" value="HTH_LUXR_2"/>
    <property type="match status" value="1"/>
</dbReference>
<dbReference type="NCBIfam" id="TIGR02937">
    <property type="entry name" value="sigma70-ECF"/>
    <property type="match status" value="1"/>
</dbReference>
<evidence type="ECO:0000256" key="1">
    <source>
        <dbReference type="ARBA" id="ARBA00010641"/>
    </source>
</evidence>
<dbReference type="GO" id="GO:0003677">
    <property type="term" value="F:DNA binding"/>
    <property type="evidence" value="ECO:0007669"/>
    <property type="project" value="InterPro"/>
</dbReference>
<dbReference type="InterPro" id="IPR013249">
    <property type="entry name" value="RNA_pol_sigma70_r4_t2"/>
</dbReference>
<dbReference type="InterPro" id="IPR036388">
    <property type="entry name" value="WH-like_DNA-bd_sf"/>
</dbReference>
<evidence type="ECO:0000256" key="3">
    <source>
        <dbReference type="ARBA" id="ARBA00023082"/>
    </source>
</evidence>
<sequence length="185" mass="21313">MKVSGKTIQYNSAEFKTIFEHLFPSMCVLASRILKSEDKGKDIAQEAFVKLWRKDTEEFTDQKALQAYLYVLVKNACISELRKEAKHKSTILEEGLTISQQAFLNEILREETYKLLHIAIKELSPQAENVVKLTLQGYQNQDIANELNVTVNTVKTVKKRAYKALRTKLGNQFIAILLTNFFDFF</sequence>
<evidence type="ECO:0000256" key="4">
    <source>
        <dbReference type="ARBA" id="ARBA00023163"/>
    </source>
</evidence>
<dbReference type="EMBL" id="FPAG01000009">
    <property type="protein sequence ID" value="SFT12772.1"/>
    <property type="molecule type" value="Genomic_DNA"/>
</dbReference>
<dbReference type="Proteomes" id="UP000183209">
    <property type="component" value="Unassembled WGS sequence"/>
</dbReference>
<dbReference type="SUPFAM" id="SSF88659">
    <property type="entry name" value="Sigma3 and sigma4 domains of RNA polymerase sigma factors"/>
    <property type="match status" value="1"/>
</dbReference>
<dbReference type="Gene3D" id="1.10.10.10">
    <property type="entry name" value="Winged helix-like DNA-binding domain superfamily/Winged helix DNA-binding domain"/>
    <property type="match status" value="1"/>
</dbReference>
<gene>
    <name evidence="6" type="ORF">SAMN04487906_3109</name>
</gene>
<dbReference type="PANTHER" id="PTHR43133:SF46">
    <property type="entry name" value="RNA POLYMERASE SIGMA-70 FACTOR ECF SUBFAMILY"/>
    <property type="match status" value="1"/>
</dbReference>
<comment type="similarity">
    <text evidence="1">Belongs to the sigma-70 factor family. ECF subfamily.</text>
</comment>
<keyword evidence="4" id="KW-0804">Transcription</keyword>
<dbReference type="InterPro" id="IPR007627">
    <property type="entry name" value="RNA_pol_sigma70_r2"/>
</dbReference>
<keyword evidence="3" id="KW-0731">Sigma factor</keyword>
<dbReference type="InterPro" id="IPR013324">
    <property type="entry name" value="RNA_pol_sigma_r3/r4-like"/>
</dbReference>
<dbReference type="SMART" id="SM00421">
    <property type="entry name" value="HTH_LUXR"/>
    <property type="match status" value="1"/>
</dbReference>
<dbReference type="GO" id="GO:0016987">
    <property type="term" value="F:sigma factor activity"/>
    <property type="evidence" value="ECO:0007669"/>
    <property type="project" value="UniProtKB-KW"/>
</dbReference>
<organism evidence="6 7">
    <name type="scientific">Zhouia amylolytica</name>
    <dbReference type="NCBI Taxonomy" id="376730"/>
    <lineage>
        <taxon>Bacteria</taxon>
        <taxon>Pseudomonadati</taxon>
        <taxon>Bacteroidota</taxon>
        <taxon>Flavobacteriia</taxon>
        <taxon>Flavobacteriales</taxon>
        <taxon>Flavobacteriaceae</taxon>
        <taxon>Zhouia</taxon>
    </lineage>
</organism>
<dbReference type="InterPro" id="IPR013325">
    <property type="entry name" value="RNA_pol_sigma_r2"/>
</dbReference>
<dbReference type="RefSeq" id="WP_083425977.1">
    <property type="nucleotide sequence ID" value="NZ_FPAG01000009.1"/>
</dbReference>
<proteinExistence type="inferred from homology"/>
<dbReference type="Pfam" id="PF08281">
    <property type="entry name" value="Sigma70_r4_2"/>
    <property type="match status" value="1"/>
</dbReference>
<dbReference type="GO" id="GO:0006352">
    <property type="term" value="P:DNA-templated transcription initiation"/>
    <property type="evidence" value="ECO:0007669"/>
    <property type="project" value="InterPro"/>
</dbReference>
<accession>A0A1I6VGC7</accession>
<keyword evidence="2" id="KW-0805">Transcription regulation</keyword>
<reference evidence="6 7" key="1">
    <citation type="submission" date="2016-10" db="EMBL/GenBank/DDBJ databases">
        <authorList>
            <person name="de Groot N.N."/>
        </authorList>
    </citation>
    <scope>NUCLEOTIDE SEQUENCE [LARGE SCALE GENOMIC DNA]</scope>
    <source>
        <strain evidence="6 7">CGMCC 1.6114</strain>
    </source>
</reference>
<evidence type="ECO:0000259" key="5">
    <source>
        <dbReference type="PROSITE" id="PS50043"/>
    </source>
</evidence>
<evidence type="ECO:0000313" key="6">
    <source>
        <dbReference type="EMBL" id="SFT12772.1"/>
    </source>
</evidence>
<dbReference type="PANTHER" id="PTHR43133">
    <property type="entry name" value="RNA POLYMERASE ECF-TYPE SIGMA FACTO"/>
    <property type="match status" value="1"/>
</dbReference>
<name>A0A1I6VGC7_9FLAO</name>
<dbReference type="PRINTS" id="PR00038">
    <property type="entry name" value="HTHLUXR"/>
</dbReference>
<dbReference type="SUPFAM" id="SSF88946">
    <property type="entry name" value="Sigma2 domain of RNA polymerase sigma factors"/>
    <property type="match status" value="1"/>
</dbReference>
<dbReference type="InterPro" id="IPR039425">
    <property type="entry name" value="RNA_pol_sigma-70-like"/>
</dbReference>
<dbReference type="AlphaFoldDB" id="A0A1I6VGC7"/>
<evidence type="ECO:0000256" key="2">
    <source>
        <dbReference type="ARBA" id="ARBA00023015"/>
    </source>
</evidence>